<dbReference type="eggNOG" id="COG1073">
    <property type="taxonomic scope" value="Bacteria"/>
</dbReference>
<dbReference type="OrthoDB" id="8421922at2"/>
<dbReference type="RefSeq" id="WP_013049906.1">
    <property type="nucleotide sequence ID" value="NC_014012.1"/>
</dbReference>
<dbReference type="InterPro" id="IPR046237">
    <property type="entry name" value="DUF6270"/>
</dbReference>
<name>D4ZFZ4_SHEVD</name>
<dbReference type="Pfam" id="PF19786">
    <property type="entry name" value="DUF6270"/>
    <property type="match status" value="1"/>
</dbReference>
<proteinExistence type="predicted"/>
<protein>
    <submittedName>
        <fullName evidence="1">Uncharacterized protein</fullName>
    </submittedName>
</protein>
<dbReference type="EMBL" id="AP011177">
    <property type="protein sequence ID" value="BAJ00593.1"/>
    <property type="molecule type" value="Genomic_DNA"/>
</dbReference>
<organism evidence="1 2">
    <name type="scientific">Shewanella violacea (strain JCM 10179 / CIP 106290 / LMG 19151 / DSS12)</name>
    <dbReference type="NCBI Taxonomy" id="637905"/>
    <lineage>
        <taxon>Bacteria</taxon>
        <taxon>Pseudomonadati</taxon>
        <taxon>Pseudomonadota</taxon>
        <taxon>Gammaproteobacteria</taxon>
        <taxon>Alteromonadales</taxon>
        <taxon>Shewanellaceae</taxon>
        <taxon>Shewanella</taxon>
    </lineage>
</organism>
<dbReference type="Proteomes" id="UP000002350">
    <property type="component" value="Chromosome"/>
</dbReference>
<gene>
    <name evidence="1" type="ordered locus">SVI_0622</name>
</gene>
<dbReference type="STRING" id="637905.SVI_0622"/>
<dbReference type="HOGENOM" id="CLU_415545_0_0_6"/>
<reference evidence="2" key="1">
    <citation type="journal article" date="2010" name="Mol. Biosyst.">
        <title>Complete genome sequence and comparative analysis of Shewanella violacea, a psychrophilic and piezophilic bacterium from deep sea floor sediments.</title>
        <authorList>
            <person name="Aono E."/>
            <person name="Baba T."/>
            <person name="Ara T."/>
            <person name="Nishi T."/>
            <person name="Nakamichi T."/>
            <person name="Inamoto E."/>
            <person name="Toyonaga H."/>
            <person name="Hasegawa M."/>
            <person name="Takai Y."/>
            <person name="Okumura Y."/>
            <person name="Baba M."/>
            <person name="Tomita M."/>
            <person name="Kato C."/>
            <person name="Oshima T."/>
            <person name="Nakasone K."/>
            <person name="Mori H."/>
        </authorList>
    </citation>
    <scope>NUCLEOTIDE SEQUENCE [LARGE SCALE GENOMIC DNA]</scope>
    <source>
        <strain evidence="2">JCM 10179 / CIP 106290 / LMG 19151 / DSS12</strain>
    </source>
</reference>
<evidence type="ECO:0000313" key="2">
    <source>
        <dbReference type="Proteomes" id="UP000002350"/>
    </source>
</evidence>
<dbReference type="KEGG" id="svo:SVI_0622"/>
<sequence length="660" mass="74646">MKIFIYGECVSRDIFDFIDAENYDLVGYYARSSYASSFSQTPVKDIWSDNIKSNFQRRMVRTDLDKCLIDFIDAEEFDILLLDFYMERHSLFIFDDGSRCTISSELISSGFDTRKLSGRVIKPFSDEMYDLWEAGWEKFLKVVDSLDVRNKVVINKLFWAHVIENGNDFGDLFHSNSIDIVNKYLQRIYNRVSVDFKAKQFIGFDESLNIASSSHKWGLSPMHYIDEAYVEMGRKLNDIYSRLCDDSENVNVHKSTSSEPVSIKSIDDILNGRAVEGMNKVVFNDGNEVAIFLKNSHLIGASQDTNEKGRLAISFSGAVSNTSGKKGPFFSGLSISSELGIPLVAISDPTLNLCDDLPLAWYAGNEKFPNCLRSISVLVDSIAEAYNVDLVIFGGSGGGFASLAVAKNIRSKASIFVWNPQTTITKYVYTFVEQYMRVGFPSFFGEGDSGLDKINEILDTLKIDYKLKGLDYKENISIIYFQNQSDWHTNVHAVPFLRELTPLRSSDCTFVSREARNVAYFGDWGDGLAAPDTQVIKQVLLDLFSGSPPIDIERKLRLGDYFHNTPPFFEALVLDDSEWSVVSSVDKGCVECSIRFNESVNGKYQFAFYFIVDGVKNDIRGYDNLNMAVFKLPESYESIEVVGFAMDVHGNRWVNKSRLI</sequence>
<keyword evidence="2" id="KW-1185">Reference proteome</keyword>
<dbReference type="AlphaFoldDB" id="D4ZFZ4"/>
<accession>D4ZFZ4</accession>
<evidence type="ECO:0000313" key="1">
    <source>
        <dbReference type="EMBL" id="BAJ00593.1"/>
    </source>
</evidence>